<dbReference type="EMBL" id="JAGHXW010000018">
    <property type="protein sequence ID" value="MBO9758977.1"/>
    <property type="molecule type" value="Genomic_DNA"/>
</dbReference>
<evidence type="ECO:0000313" key="2">
    <source>
        <dbReference type="Proteomes" id="UP000668572"/>
    </source>
</evidence>
<organism evidence="1 2">
    <name type="scientific">Xanthomonas manihotis</name>
    <dbReference type="NCBI Taxonomy" id="43353"/>
    <lineage>
        <taxon>Bacteria</taxon>
        <taxon>Pseudomonadati</taxon>
        <taxon>Pseudomonadota</taxon>
        <taxon>Gammaproteobacteria</taxon>
        <taxon>Lysobacterales</taxon>
        <taxon>Lysobacteraceae</taxon>
        <taxon>Xanthomonas</taxon>
    </lineage>
</organism>
<gene>
    <name evidence="1" type="ORF">J7405_05335</name>
</gene>
<dbReference type="Proteomes" id="UP000668572">
    <property type="component" value="Unassembled WGS sequence"/>
</dbReference>
<dbReference type="RefSeq" id="WP_017154689.1">
    <property type="nucleotide sequence ID" value="NZ_CP083575.1"/>
</dbReference>
<evidence type="ECO:0000313" key="1">
    <source>
        <dbReference type="EMBL" id="MBO9758977.1"/>
    </source>
</evidence>
<reference evidence="1" key="1">
    <citation type="submission" date="2021-03" db="EMBL/GenBank/DDBJ databases">
        <title>Molecular characterization of Xanthomonas species pathogenic on Araceae and the development of a triplex TaqMan assay for detection of X. phaseoli pv. dieffenbachiae.</title>
        <authorList>
            <person name="Van Der Wolf J."/>
            <person name="Krijger M."/>
            <person name="Mendes O."/>
            <person name="Brankovics B."/>
            <person name="Bonants P."/>
            <person name="Meekes E."/>
        </authorList>
    </citation>
    <scope>NUCLEOTIDE SEQUENCE</scope>
    <source>
        <strain evidence="1">NBC1264</strain>
    </source>
</reference>
<accession>A0A8I1XIV8</accession>
<dbReference type="AlphaFoldDB" id="A0A8I1XIV8"/>
<comment type="caution">
    <text evidence="1">The sequence shown here is derived from an EMBL/GenBank/DDBJ whole genome shotgun (WGS) entry which is preliminary data.</text>
</comment>
<protein>
    <submittedName>
        <fullName evidence="1">Uncharacterized protein</fullName>
    </submittedName>
</protein>
<proteinExistence type="predicted"/>
<name>A0A8I1XIV8_XANMN</name>
<sequence>MFNAHSFNNHRSKNMEISEILMQQSVWTWNIMAGSANLGEMIREDAITSVNLATINQLALENQLPLVTTSFQGAHLEGEYGADWMWRYGDRNACLIQAKRLDVVRSIGVMSYTFNLQQMAALIDAANVLGTTHNIDAIPYYVLYNSMIPNMESREKFLGCTCVNAYMLSAFIESSGLRAGQKEKTLSFQTPMSRKELNIGPWFGMFP</sequence>